<protein>
    <recommendedName>
        <fullName evidence="2">Alkyl hydroperoxide reductase subunit C/ Thiol specific antioxidant domain-containing protein</fullName>
    </recommendedName>
</protein>
<dbReference type="GO" id="GO:0016491">
    <property type="term" value="F:oxidoreductase activity"/>
    <property type="evidence" value="ECO:0007669"/>
    <property type="project" value="InterPro"/>
</dbReference>
<dbReference type="Gene3D" id="3.40.30.10">
    <property type="entry name" value="Glutaredoxin"/>
    <property type="match status" value="1"/>
</dbReference>
<dbReference type="RefSeq" id="WP_188951992.1">
    <property type="nucleotide sequence ID" value="NZ_BMIB01000002.1"/>
</dbReference>
<evidence type="ECO:0000256" key="1">
    <source>
        <dbReference type="SAM" id="SignalP"/>
    </source>
</evidence>
<evidence type="ECO:0000313" key="4">
    <source>
        <dbReference type="Proteomes" id="UP000627292"/>
    </source>
</evidence>
<gene>
    <name evidence="3" type="ORF">GCM10011379_21140</name>
</gene>
<keyword evidence="1" id="KW-0732">Signal</keyword>
<dbReference type="AlphaFoldDB" id="A0A917IWK1"/>
<reference evidence="3" key="2">
    <citation type="submission" date="2020-09" db="EMBL/GenBank/DDBJ databases">
        <authorList>
            <person name="Sun Q."/>
            <person name="Zhou Y."/>
        </authorList>
    </citation>
    <scope>NUCLEOTIDE SEQUENCE</scope>
    <source>
        <strain evidence="3">CGMCC 1.15290</strain>
    </source>
</reference>
<organism evidence="3 4">
    <name type="scientific">Filimonas zeae</name>
    <dbReference type="NCBI Taxonomy" id="1737353"/>
    <lineage>
        <taxon>Bacteria</taxon>
        <taxon>Pseudomonadati</taxon>
        <taxon>Bacteroidota</taxon>
        <taxon>Chitinophagia</taxon>
        <taxon>Chitinophagales</taxon>
        <taxon>Chitinophagaceae</taxon>
        <taxon>Filimonas</taxon>
    </lineage>
</organism>
<keyword evidence="4" id="KW-1185">Reference proteome</keyword>
<proteinExistence type="predicted"/>
<comment type="caution">
    <text evidence="3">The sequence shown here is derived from an EMBL/GenBank/DDBJ whole genome shotgun (WGS) entry which is preliminary data.</text>
</comment>
<dbReference type="SUPFAM" id="SSF52833">
    <property type="entry name" value="Thioredoxin-like"/>
    <property type="match status" value="1"/>
</dbReference>
<feature type="domain" description="Alkyl hydroperoxide reductase subunit C/ Thiol specific antioxidant" evidence="2">
    <location>
        <begin position="42"/>
        <end position="122"/>
    </location>
</feature>
<dbReference type="Pfam" id="PF00578">
    <property type="entry name" value="AhpC-TSA"/>
    <property type="match status" value="1"/>
</dbReference>
<feature type="signal peptide" evidence="1">
    <location>
        <begin position="1"/>
        <end position="20"/>
    </location>
</feature>
<dbReference type="GO" id="GO:0016209">
    <property type="term" value="F:antioxidant activity"/>
    <property type="evidence" value="ECO:0007669"/>
    <property type="project" value="InterPro"/>
</dbReference>
<reference evidence="3" key="1">
    <citation type="journal article" date="2014" name="Int. J. Syst. Evol. Microbiol.">
        <title>Complete genome sequence of Corynebacterium casei LMG S-19264T (=DSM 44701T), isolated from a smear-ripened cheese.</title>
        <authorList>
            <consortium name="US DOE Joint Genome Institute (JGI-PGF)"/>
            <person name="Walter F."/>
            <person name="Albersmeier A."/>
            <person name="Kalinowski J."/>
            <person name="Ruckert C."/>
        </authorList>
    </citation>
    <scope>NUCLEOTIDE SEQUENCE</scope>
    <source>
        <strain evidence="3">CGMCC 1.15290</strain>
    </source>
</reference>
<dbReference type="Proteomes" id="UP000627292">
    <property type="component" value="Unassembled WGS sequence"/>
</dbReference>
<dbReference type="InterPro" id="IPR000866">
    <property type="entry name" value="AhpC/TSA"/>
</dbReference>
<dbReference type="EMBL" id="BMIB01000002">
    <property type="protein sequence ID" value="GGH66700.1"/>
    <property type="molecule type" value="Genomic_DNA"/>
</dbReference>
<name>A0A917IWK1_9BACT</name>
<evidence type="ECO:0000313" key="3">
    <source>
        <dbReference type="EMBL" id="GGH66700.1"/>
    </source>
</evidence>
<feature type="chain" id="PRO_5037204609" description="Alkyl hydroperoxide reductase subunit C/ Thiol specific antioxidant domain-containing protein" evidence="1">
    <location>
        <begin position="21"/>
        <end position="433"/>
    </location>
</feature>
<evidence type="ECO:0000259" key="2">
    <source>
        <dbReference type="Pfam" id="PF00578"/>
    </source>
</evidence>
<accession>A0A917IWK1</accession>
<dbReference type="InterPro" id="IPR036249">
    <property type="entry name" value="Thioredoxin-like_sf"/>
</dbReference>
<sequence>MKMNNILVFVVLLFFSYANAQQVEAVRHSPAENAGIRNLVPGDILPNLVLKNIVNGTTQQIRTSDFKDKLLILDFMDTYCSSCIEALPKMNAQQQQWGNRVAIYPVTWQKPALIKQWLTKPESIARRKQLQLTWITGDTVLSKYFRHKFISHIAWIYKGRVIAITGKEYVTAENIETVLNNQPVRWPVKSDAMNFDASRPLFTIADSANFNSNSRFFDYSGMAGFRKGLVAENGVVYDSAIHRTYFYNFSIVDAYVALWAHFIEPPLFLLAHPGRIQLEVKNKNRYLFDAAKGYADVWDMENRFCYEMVTAEILPDKERFRRVINDLDVRLGIKGRLEKRMQKCLVLVQGPGGAKPDSTVIPNAVKVNVSTLPFFALDLSRKFPPALDESHYEGDVYLGNYTDLQSLRQQLQANGFDLIEANREIEVLVITEH</sequence>